<dbReference type="AlphaFoldDB" id="A1ZCI8"/>
<reference evidence="2 3" key="1">
    <citation type="submission" date="2007-01" db="EMBL/GenBank/DDBJ databases">
        <authorList>
            <person name="Haygood M."/>
            <person name="Podell S."/>
            <person name="Anderson C."/>
            <person name="Hopkinson B."/>
            <person name="Roe K."/>
            <person name="Barbeau K."/>
            <person name="Gaasterland T."/>
            <person name="Ferriera S."/>
            <person name="Johnson J."/>
            <person name="Kravitz S."/>
            <person name="Beeson K."/>
            <person name="Sutton G."/>
            <person name="Rogers Y.-H."/>
            <person name="Friedman R."/>
            <person name="Frazier M."/>
            <person name="Venter J.C."/>
        </authorList>
    </citation>
    <scope>NUCLEOTIDE SEQUENCE [LARGE SCALE GENOMIC DNA]</scope>
    <source>
        <strain evidence="2 3">ATCC 23134</strain>
    </source>
</reference>
<feature type="domain" description="Formyl transferase N-terminal" evidence="1">
    <location>
        <begin position="2"/>
        <end position="162"/>
    </location>
</feature>
<dbReference type="GO" id="GO:0004479">
    <property type="term" value="F:methionyl-tRNA formyltransferase activity"/>
    <property type="evidence" value="ECO:0007669"/>
    <property type="project" value="UniProtKB-EC"/>
</dbReference>
<dbReference type="RefSeq" id="WP_002692866.1">
    <property type="nucleotide sequence ID" value="NZ_AAWS01000001.1"/>
</dbReference>
<dbReference type="Proteomes" id="UP000004095">
    <property type="component" value="Unassembled WGS sequence"/>
</dbReference>
<dbReference type="OrthoDB" id="9802815at2"/>
<comment type="caution">
    <text evidence="2">The sequence shown here is derived from an EMBL/GenBank/DDBJ whole genome shotgun (WGS) entry which is preliminary data.</text>
</comment>
<keyword evidence="2" id="KW-0808">Transferase</keyword>
<evidence type="ECO:0000313" key="3">
    <source>
        <dbReference type="Proteomes" id="UP000004095"/>
    </source>
</evidence>
<name>A1ZCI8_MICM2</name>
<dbReference type="SUPFAM" id="SSF53328">
    <property type="entry name" value="Formyltransferase"/>
    <property type="match status" value="1"/>
</dbReference>
<keyword evidence="3" id="KW-1185">Reference proteome</keyword>
<dbReference type="PANTHER" id="PTHR11138">
    <property type="entry name" value="METHIONYL-TRNA FORMYLTRANSFERASE"/>
    <property type="match status" value="1"/>
</dbReference>
<gene>
    <name evidence="2" type="ORF">M23134_02019</name>
</gene>
<dbReference type="InterPro" id="IPR002376">
    <property type="entry name" value="Formyl_transf_N"/>
</dbReference>
<dbReference type="Pfam" id="PF00551">
    <property type="entry name" value="Formyl_trans_N"/>
    <property type="match status" value="1"/>
</dbReference>
<dbReference type="Gene3D" id="3.40.50.12230">
    <property type="match status" value="1"/>
</dbReference>
<evidence type="ECO:0000313" key="2">
    <source>
        <dbReference type="EMBL" id="EAY31990.1"/>
    </source>
</evidence>
<dbReference type="InterPro" id="IPR036477">
    <property type="entry name" value="Formyl_transf_N_sf"/>
</dbReference>
<protein>
    <submittedName>
        <fullName evidence="2">Methionyl-tRNA formyltransferase, putative</fullName>
        <ecNumber evidence="2">2.1.2.9</ecNumber>
    </submittedName>
</protein>
<accession>A1ZCI8</accession>
<dbReference type="GO" id="GO:0005829">
    <property type="term" value="C:cytosol"/>
    <property type="evidence" value="ECO:0007669"/>
    <property type="project" value="TreeGrafter"/>
</dbReference>
<dbReference type="CDD" id="cd08820">
    <property type="entry name" value="FMT_core_like_6"/>
    <property type="match status" value="1"/>
</dbReference>
<evidence type="ECO:0000259" key="1">
    <source>
        <dbReference type="Pfam" id="PF00551"/>
    </source>
</evidence>
<sequence>MKKVVFLGSKPIGFFCLKCLIENQTNHNFEIIGVLTNNNKRFGEAYDIPALAQQHNIQVLPSLDELLNLPNVDIIISIQYHQILKKQHIAKAKQIAINLHMAPLPEYRGCNQFSFAIINQDNMFGTTIHQIEEGIDNGAILFEKRFPIPENCYVKTLYDLTYQHSLELFKEHIQSIIQGSYTLTPQYTLLETRKTETHYRKEINDIKKIDWEWDKETIERYFRATAMPGFDPPYTIIGGKKVGLKLLED</sequence>
<organism evidence="2 3">
    <name type="scientific">Microscilla marina ATCC 23134</name>
    <dbReference type="NCBI Taxonomy" id="313606"/>
    <lineage>
        <taxon>Bacteria</taxon>
        <taxon>Pseudomonadati</taxon>
        <taxon>Bacteroidota</taxon>
        <taxon>Cytophagia</taxon>
        <taxon>Cytophagales</taxon>
        <taxon>Microscillaceae</taxon>
        <taxon>Microscilla</taxon>
    </lineage>
</organism>
<dbReference type="PANTHER" id="PTHR11138:SF5">
    <property type="entry name" value="METHIONYL-TRNA FORMYLTRANSFERASE, MITOCHONDRIAL"/>
    <property type="match status" value="1"/>
</dbReference>
<dbReference type="EMBL" id="AAWS01000001">
    <property type="protein sequence ID" value="EAY31990.1"/>
    <property type="molecule type" value="Genomic_DNA"/>
</dbReference>
<proteinExistence type="predicted"/>
<dbReference type="EC" id="2.1.2.9" evidence="2"/>
<dbReference type="eggNOG" id="COG0223">
    <property type="taxonomic scope" value="Bacteria"/>
</dbReference>